<gene>
    <name evidence="1" type="ORF">FMOSSE_LOCUS11993</name>
</gene>
<evidence type="ECO:0000313" key="1">
    <source>
        <dbReference type="EMBL" id="CAG8662177.1"/>
    </source>
</evidence>
<name>A0A9N9E6J0_FUNMO</name>
<dbReference type="EMBL" id="CAJVPP010005244">
    <property type="protein sequence ID" value="CAG8662177.1"/>
    <property type="molecule type" value="Genomic_DNA"/>
</dbReference>
<reference evidence="1" key="1">
    <citation type="submission" date="2021-06" db="EMBL/GenBank/DDBJ databases">
        <authorList>
            <person name="Kallberg Y."/>
            <person name="Tangrot J."/>
            <person name="Rosling A."/>
        </authorList>
    </citation>
    <scope>NUCLEOTIDE SEQUENCE</scope>
    <source>
        <strain evidence="1">87-6 pot B 2015</strain>
    </source>
</reference>
<organism evidence="1 2">
    <name type="scientific">Funneliformis mosseae</name>
    <name type="common">Endomycorrhizal fungus</name>
    <name type="synonym">Glomus mosseae</name>
    <dbReference type="NCBI Taxonomy" id="27381"/>
    <lineage>
        <taxon>Eukaryota</taxon>
        <taxon>Fungi</taxon>
        <taxon>Fungi incertae sedis</taxon>
        <taxon>Mucoromycota</taxon>
        <taxon>Glomeromycotina</taxon>
        <taxon>Glomeromycetes</taxon>
        <taxon>Glomerales</taxon>
        <taxon>Glomeraceae</taxon>
        <taxon>Funneliformis</taxon>
    </lineage>
</organism>
<evidence type="ECO:0000313" key="2">
    <source>
        <dbReference type="Proteomes" id="UP000789375"/>
    </source>
</evidence>
<sequence length="102" mass="11357">MSRATKTLDNSKKSANKRGEDLIIRRFLSELLRTKSNKQPEDDYNYDSVDNITNSMAGMTLNSATIDAINSAVRSAVKKCTKFWSHCVQTDSGSYGACLRSK</sequence>
<protein>
    <submittedName>
        <fullName evidence="1">11842_t:CDS:1</fullName>
    </submittedName>
</protein>
<proteinExistence type="predicted"/>
<accession>A0A9N9E6J0</accession>
<keyword evidence="2" id="KW-1185">Reference proteome</keyword>
<dbReference type="Proteomes" id="UP000789375">
    <property type="component" value="Unassembled WGS sequence"/>
</dbReference>
<comment type="caution">
    <text evidence="1">The sequence shown here is derived from an EMBL/GenBank/DDBJ whole genome shotgun (WGS) entry which is preliminary data.</text>
</comment>
<dbReference type="AlphaFoldDB" id="A0A9N9E6J0"/>